<keyword evidence="1" id="KW-1133">Transmembrane helix</keyword>
<feature type="transmembrane region" description="Helical" evidence="1">
    <location>
        <begin position="383"/>
        <end position="404"/>
    </location>
</feature>
<feature type="transmembrane region" description="Helical" evidence="1">
    <location>
        <begin position="503"/>
        <end position="528"/>
    </location>
</feature>
<keyword evidence="1" id="KW-0812">Transmembrane</keyword>
<dbReference type="AlphaFoldDB" id="A0A8S1DP02"/>
<evidence type="ECO:0000256" key="1">
    <source>
        <dbReference type="SAM" id="Phobius"/>
    </source>
</evidence>
<name>A0A8S1DP02_9INSE</name>
<organism evidence="2 3">
    <name type="scientific">Cloeon dipterum</name>
    <dbReference type="NCBI Taxonomy" id="197152"/>
    <lineage>
        <taxon>Eukaryota</taxon>
        <taxon>Metazoa</taxon>
        <taxon>Ecdysozoa</taxon>
        <taxon>Arthropoda</taxon>
        <taxon>Hexapoda</taxon>
        <taxon>Insecta</taxon>
        <taxon>Pterygota</taxon>
        <taxon>Palaeoptera</taxon>
        <taxon>Ephemeroptera</taxon>
        <taxon>Pisciforma</taxon>
        <taxon>Baetidae</taxon>
        <taxon>Cloeon</taxon>
    </lineage>
</organism>
<protein>
    <recommendedName>
        <fullName evidence="4">Gustatory receptor</fullName>
    </recommendedName>
</protein>
<proteinExistence type="predicted"/>
<comment type="caution">
    <text evidence="2">The sequence shown here is derived from an EMBL/GenBank/DDBJ whole genome shotgun (WGS) entry which is preliminary data.</text>
</comment>
<feature type="transmembrane region" description="Helical" evidence="1">
    <location>
        <begin position="34"/>
        <end position="51"/>
    </location>
</feature>
<accession>A0A8S1DP02</accession>
<dbReference type="Proteomes" id="UP000494165">
    <property type="component" value="Unassembled WGS sequence"/>
</dbReference>
<feature type="non-terminal residue" evidence="2">
    <location>
        <position position="1"/>
    </location>
</feature>
<evidence type="ECO:0000313" key="3">
    <source>
        <dbReference type="Proteomes" id="UP000494165"/>
    </source>
</evidence>
<keyword evidence="1" id="KW-0472">Membrane</keyword>
<evidence type="ECO:0000313" key="2">
    <source>
        <dbReference type="EMBL" id="CAB3381829.1"/>
    </source>
</evidence>
<dbReference type="EMBL" id="CADEPI010000248">
    <property type="protein sequence ID" value="CAB3381829.1"/>
    <property type="molecule type" value="Genomic_DNA"/>
</dbReference>
<keyword evidence="3" id="KW-1185">Reference proteome</keyword>
<feature type="transmembrane region" description="Helical" evidence="1">
    <location>
        <begin position="89"/>
        <end position="110"/>
    </location>
</feature>
<sequence>MPVNGSNSIYPLLLPVVFISKFSFTMPVKQKNNLLVLSPSFLAITVLFHVLNEVRDINFVYQKIARTYINQQKGVDGYRLLNTIGDVCYNLYMFAIMHAVCYGYGSKAIVRMYVDFQFAFSRIPICQWKLTLITTAIYLVTFNLCGIYYVFRIYDSYTYGKRERKRTFIPATLMAAIAGGSQLSMELQIWAYSFLLACLFYHFNRNLQTESVKETLTPKNVDALRVVVVRLFDLSEALDSYFGVCLLFFMVNRSVYVQFYSFKGVNFLYHVVNGSREDAVDEHITVTCRNLAIQIARILLIISTFNIVVREVKFIFHFDPSNCLHYALRAGGKRVLRRLDAIMARSPHKLLEVLHLTLVAGKLLGVLPVSYNATLSQIHSSRAWFAYTMAFHSFFYAHDTLLLMSNLKKYFFHDTTVTEVLETVGMAAHNFYLLASLGMIFSQKERLIVIIRSIRDLEVKIRLQNHARLGHVVKVLTFGCVLWFNLYFTPDFMSTDLHRAHELIFAVINGSSHILVECQFWTFCLLIFSYFAALNRRLACAASLSLAQIEVLRDSADTVFNLCDELDQIYS</sequence>
<evidence type="ECO:0008006" key="4">
    <source>
        <dbReference type="Google" id="ProtNLM"/>
    </source>
</evidence>
<gene>
    <name evidence="2" type="ORF">CLODIP_2_CD11956</name>
</gene>
<feature type="transmembrane region" description="Helical" evidence="1">
    <location>
        <begin position="130"/>
        <end position="151"/>
    </location>
</feature>
<feature type="transmembrane region" description="Helical" evidence="1">
    <location>
        <begin position="469"/>
        <end position="488"/>
    </location>
</feature>
<reference evidence="2 3" key="1">
    <citation type="submission" date="2020-04" db="EMBL/GenBank/DDBJ databases">
        <authorList>
            <person name="Alioto T."/>
            <person name="Alioto T."/>
            <person name="Gomez Garrido J."/>
        </authorList>
    </citation>
    <scope>NUCLEOTIDE SEQUENCE [LARGE SCALE GENOMIC DNA]</scope>
</reference>